<feature type="transmembrane region" description="Helical" evidence="2">
    <location>
        <begin position="308"/>
        <end position="330"/>
    </location>
</feature>
<sequence length="339" mass="34883">MAAPASAHHPIVFGSAECDTATGNWNVDWTVTNSERDLDGKITKVEVTPDGTTVSNIAPDATLPKSPDGPLKGRQVVPGNSKATGASLKVEASWKRDRTITASASGSVAFKGTCETPKESAPDATFASACDGTVVVTLVNAQNATKNAEFTVTGEGGFSETKTVAPGKDDTVTVPAKNAGKIVVREKGKREPVKTGEWTEPKNCTKPSEPKGSIEVSCTEMVFTIENPKDGKTVTVTFTPNKGEAQTLVVQPGETKSATFPASEGLTVTPTGEGMEGSGEPIAWEKPADCTPPATPPAGPSLPVTGPAAGAIVGGAALLLAAGVALFLVARRRRLRFTA</sequence>
<dbReference type="RefSeq" id="WP_377542067.1">
    <property type="nucleotide sequence ID" value="NZ_JBHSBN010000002.1"/>
</dbReference>
<evidence type="ECO:0000256" key="2">
    <source>
        <dbReference type="SAM" id="Phobius"/>
    </source>
</evidence>
<feature type="compositionally biased region" description="Basic and acidic residues" evidence="1">
    <location>
        <begin position="187"/>
        <end position="200"/>
    </location>
</feature>
<feature type="compositionally biased region" description="Polar residues" evidence="1">
    <location>
        <begin position="257"/>
        <end position="270"/>
    </location>
</feature>
<keyword evidence="2" id="KW-0472">Membrane</keyword>
<keyword evidence="2" id="KW-0812">Transmembrane</keyword>
<dbReference type="Proteomes" id="UP001595868">
    <property type="component" value="Unassembled WGS sequence"/>
</dbReference>
<protein>
    <submittedName>
        <fullName evidence="3">Cell wall anchor protein</fullName>
    </submittedName>
</protein>
<reference evidence="4" key="1">
    <citation type="journal article" date="2019" name="Int. J. Syst. Evol. Microbiol.">
        <title>The Global Catalogue of Microorganisms (GCM) 10K type strain sequencing project: providing services to taxonomists for standard genome sequencing and annotation.</title>
        <authorList>
            <consortium name="The Broad Institute Genomics Platform"/>
            <consortium name="The Broad Institute Genome Sequencing Center for Infectious Disease"/>
            <person name="Wu L."/>
            <person name="Ma J."/>
        </authorList>
    </citation>
    <scope>NUCLEOTIDE SEQUENCE [LARGE SCALE GENOMIC DNA]</scope>
    <source>
        <strain evidence="4">2902at01</strain>
    </source>
</reference>
<evidence type="ECO:0000313" key="3">
    <source>
        <dbReference type="EMBL" id="MFC4105070.1"/>
    </source>
</evidence>
<keyword evidence="2" id="KW-1133">Transmembrane helix</keyword>
<dbReference type="EMBL" id="JBHSBN010000002">
    <property type="protein sequence ID" value="MFC4105070.1"/>
    <property type="molecule type" value="Genomic_DNA"/>
</dbReference>
<accession>A0ABV8KG90</accession>
<evidence type="ECO:0000256" key="1">
    <source>
        <dbReference type="SAM" id="MobiDB-lite"/>
    </source>
</evidence>
<evidence type="ECO:0000313" key="4">
    <source>
        <dbReference type="Proteomes" id="UP001595868"/>
    </source>
</evidence>
<feature type="region of interest" description="Disordered" evidence="1">
    <location>
        <begin position="187"/>
        <end position="211"/>
    </location>
</feature>
<name>A0ABV8KG90_9ACTN</name>
<organism evidence="3 4">
    <name type="scientific">Micromonospora zhanjiangensis</name>
    <dbReference type="NCBI Taxonomy" id="1522057"/>
    <lineage>
        <taxon>Bacteria</taxon>
        <taxon>Bacillati</taxon>
        <taxon>Actinomycetota</taxon>
        <taxon>Actinomycetes</taxon>
        <taxon>Micromonosporales</taxon>
        <taxon>Micromonosporaceae</taxon>
        <taxon>Micromonospora</taxon>
    </lineage>
</organism>
<gene>
    <name evidence="3" type="ORF">ACFOX0_03835</name>
</gene>
<feature type="region of interest" description="Disordered" evidence="1">
    <location>
        <begin position="257"/>
        <end position="280"/>
    </location>
</feature>
<feature type="region of interest" description="Disordered" evidence="1">
    <location>
        <begin position="50"/>
        <end position="80"/>
    </location>
</feature>
<proteinExistence type="predicted"/>
<keyword evidence="4" id="KW-1185">Reference proteome</keyword>
<comment type="caution">
    <text evidence="3">The sequence shown here is derived from an EMBL/GenBank/DDBJ whole genome shotgun (WGS) entry which is preliminary data.</text>
</comment>